<name>A0A4D6XI15_PSEPU</name>
<dbReference type="InterPro" id="IPR009663">
    <property type="entry name" value="PAP_PilO"/>
</dbReference>
<reference evidence="4" key="1">
    <citation type="submission" date="2019-04" db="EMBL/GenBank/DDBJ databases">
        <title>Genome sequence of Pseudomonas putida 1290, an auxin catabolizing strain.</title>
        <authorList>
            <person name="Laird T.S."/>
            <person name="Leveau J.H.J."/>
        </authorList>
    </citation>
    <scope>NUCLEOTIDE SEQUENCE [LARGE SCALE GENOMIC DNA]</scope>
    <source>
        <strain evidence="4">1290</strain>
    </source>
</reference>
<feature type="coiled-coil region" evidence="1">
    <location>
        <begin position="211"/>
        <end position="238"/>
    </location>
</feature>
<organism evidence="3 4">
    <name type="scientific">Pseudomonas putida</name>
    <name type="common">Arthrobacter siderocapsulatus</name>
    <dbReference type="NCBI Taxonomy" id="303"/>
    <lineage>
        <taxon>Bacteria</taxon>
        <taxon>Pseudomonadati</taxon>
        <taxon>Pseudomonadota</taxon>
        <taxon>Gammaproteobacteria</taxon>
        <taxon>Pseudomonadales</taxon>
        <taxon>Pseudomonadaceae</taxon>
        <taxon>Pseudomonas</taxon>
    </lineage>
</organism>
<dbReference type="AlphaFoldDB" id="A0A4D6XI15"/>
<proteinExistence type="predicted"/>
<evidence type="ECO:0000313" key="3">
    <source>
        <dbReference type="EMBL" id="QCI14078.1"/>
    </source>
</evidence>
<dbReference type="Proteomes" id="UP000298551">
    <property type="component" value="Chromosome"/>
</dbReference>
<feature type="compositionally biased region" description="Pro residues" evidence="2">
    <location>
        <begin position="379"/>
        <end position="391"/>
    </location>
</feature>
<accession>A0A4D6XI15</accession>
<dbReference type="OrthoDB" id="6459111at2"/>
<dbReference type="Pfam" id="PF06864">
    <property type="entry name" value="PAP_PilO"/>
    <property type="match status" value="1"/>
</dbReference>
<feature type="region of interest" description="Disordered" evidence="2">
    <location>
        <begin position="371"/>
        <end position="392"/>
    </location>
</feature>
<evidence type="ECO:0000313" key="4">
    <source>
        <dbReference type="Proteomes" id="UP000298551"/>
    </source>
</evidence>
<keyword evidence="1" id="KW-0175">Coiled coil</keyword>
<evidence type="ECO:0000256" key="2">
    <source>
        <dbReference type="SAM" id="MobiDB-lite"/>
    </source>
</evidence>
<evidence type="ECO:0000256" key="1">
    <source>
        <dbReference type="SAM" id="Coils"/>
    </source>
</evidence>
<dbReference type="EMBL" id="CP039371">
    <property type="protein sequence ID" value="QCI14078.1"/>
    <property type="molecule type" value="Genomic_DNA"/>
</dbReference>
<sequence>MNNEAPKAPESRVKALKYHGRTFVTGMRWVPLGSVPNYMKEARKYGQEQNLDIVAIRRTSSLIQAGFVSRTAGVNKGMYSLAATLAGQLGDSWIAAWRVSPDEDQFAVVAVHNGSIIPGCDRVGTELEVRKRIAQQRSKGINFSHEYLPAEFQLGGQPLDIEELLQPSHLKRDYRLRPLVFGLSKAELAQLAVLGLLIAGSVIGWLLWKSHTEELDRLARLQAEKQRLEELARLQEQTGTEQPIQALEHPWAKLPSVDAFVRACSSVVYRLPLAIEGWPFVNAKCNGEQVLSTYQRTGNSTALEFISAVTDYFHERPEFFENGKNVTLRFNISAPATGDTPLPDAYEAVTALSSWFNGFLQAPDLKEVPVEVPQQPALPGQPAPPPPPPPEWKQFELRYSSGILPFDSFNGAPTEGLRLQEINTEYKADHLIWSVIGVLYAK</sequence>
<protein>
    <submittedName>
        <fullName evidence="3">Pilus assembly protein PilO</fullName>
    </submittedName>
</protein>
<gene>
    <name evidence="3" type="ORF">E6B08_23230</name>
</gene>